<feature type="transmembrane region" description="Helical" evidence="1">
    <location>
        <begin position="6"/>
        <end position="23"/>
    </location>
</feature>
<reference evidence="3" key="1">
    <citation type="submission" date="2025-08" db="UniProtKB">
        <authorList>
            <consortium name="RefSeq"/>
        </authorList>
    </citation>
    <scope>IDENTIFICATION</scope>
    <source>
        <tissue evidence="3">Gonads</tissue>
    </source>
</reference>
<organism evidence="2 3">
    <name type="scientific">Lingula anatina</name>
    <name type="common">Brachiopod</name>
    <name type="synonym">Lingula unguis</name>
    <dbReference type="NCBI Taxonomy" id="7574"/>
    <lineage>
        <taxon>Eukaryota</taxon>
        <taxon>Metazoa</taxon>
        <taxon>Spiralia</taxon>
        <taxon>Lophotrochozoa</taxon>
        <taxon>Brachiopoda</taxon>
        <taxon>Linguliformea</taxon>
        <taxon>Lingulata</taxon>
        <taxon>Lingulida</taxon>
        <taxon>Linguloidea</taxon>
        <taxon>Lingulidae</taxon>
        <taxon>Lingula</taxon>
    </lineage>
</organism>
<evidence type="ECO:0000313" key="2">
    <source>
        <dbReference type="Proteomes" id="UP000085678"/>
    </source>
</evidence>
<dbReference type="AlphaFoldDB" id="A0A1S3H3M0"/>
<dbReference type="GeneID" id="106151382"/>
<sequence length="104" mass="11640">MQTFNATSWSIGVCLLAVLYLIYCTGLSEASYIYTGEEGQALNPLMEPINDDLNEPQVLPINPVLPRSLLARIWPQFSREVRNGVYKKKQCKPGLLTMFGCSRG</sequence>
<keyword evidence="1" id="KW-0812">Transmembrane</keyword>
<evidence type="ECO:0000313" key="3">
    <source>
        <dbReference type="RefSeq" id="XP_013380066.1"/>
    </source>
</evidence>
<dbReference type="Proteomes" id="UP000085678">
    <property type="component" value="Unplaced"/>
</dbReference>
<dbReference type="RefSeq" id="XP_013380066.1">
    <property type="nucleotide sequence ID" value="XM_013524612.1"/>
</dbReference>
<dbReference type="KEGG" id="lak:106151382"/>
<keyword evidence="1" id="KW-1133">Transmembrane helix</keyword>
<proteinExistence type="predicted"/>
<evidence type="ECO:0000256" key="1">
    <source>
        <dbReference type="SAM" id="Phobius"/>
    </source>
</evidence>
<keyword evidence="1" id="KW-0472">Membrane</keyword>
<accession>A0A1S3H3M0</accession>
<keyword evidence="2" id="KW-1185">Reference proteome</keyword>
<protein>
    <submittedName>
        <fullName evidence="3">Uncharacterized protein LOC106151382</fullName>
    </submittedName>
</protein>
<name>A0A1S3H3M0_LINAN</name>
<dbReference type="InParanoid" id="A0A1S3H3M0"/>
<gene>
    <name evidence="3" type="primary">LOC106151382</name>
</gene>